<comment type="caution">
    <text evidence="2">The sequence shown here is derived from an EMBL/GenBank/DDBJ whole genome shotgun (WGS) entry which is preliminary data.</text>
</comment>
<feature type="region of interest" description="Disordered" evidence="1">
    <location>
        <begin position="78"/>
        <end position="165"/>
    </location>
</feature>
<feature type="compositionally biased region" description="Polar residues" evidence="1">
    <location>
        <begin position="238"/>
        <end position="249"/>
    </location>
</feature>
<feature type="compositionally biased region" description="Low complexity" evidence="1">
    <location>
        <begin position="154"/>
        <end position="165"/>
    </location>
</feature>
<dbReference type="Proteomes" id="UP001362999">
    <property type="component" value="Unassembled WGS sequence"/>
</dbReference>
<feature type="region of interest" description="Disordered" evidence="1">
    <location>
        <begin position="237"/>
        <end position="288"/>
    </location>
</feature>
<feature type="compositionally biased region" description="Low complexity" evidence="1">
    <location>
        <begin position="258"/>
        <end position="272"/>
    </location>
</feature>
<evidence type="ECO:0000313" key="3">
    <source>
        <dbReference type="Proteomes" id="UP001362999"/>
    </source>
</evidence>
<name>A0AAW0C9D9_9AGAR</name>
<protein>
    <submittedName>
        <fullName evidence="2">Uncharacterized protein</fullName>
    </submittedName>
</protein>
<feature type="non-terminal residue" evidence="2">
    <location>
        <position position="1"/>
    </location>
</feature>
<sequence length="805" mass="88614">PIPTSSQSFSHHNAPLVSEDVDMPDAIPLTALAAGTPETGYLRVVVGQQPPVATERSAQRPLLPPIDTDLDFQLHSFDNLHRSPSSDSNSVLSRPTPDHQSHAESSYQGDTRSVYSPSLSNVSFPPASPRFQPTHTTPNTSQLPSPVDVPPQSPVSSSTSTSFHTPVTLSTKSALLAEYNAGRIKSRANTVGGTYELECPQCSTWINSNVVLTRTLMIEGQFNTLFQHMKGRACQANIARSRSQSQSPVLSRRASLASISMPDSPASGSSSPNLRRGTPLVPPPSPFMLENSLSLSRSDLLPTNLSRRQSSASLPFSPRPAASPLPAAAMPLPFASFSYDNRYDQSQRCVCSSMSIPSAVPIPPDQPQPAANECPEEGEKIVAWSKSCTRRPNPFTSCCSECHKITSRISKLADIAAHAEKGTNYKFLNHAQLEDLLTKRNKENNDLKLRLATFARKMGGYERLVMAIVKTITALRNGASINTIVSQILESVQGLRSTKGFTDFELDLSTLVFRVGGNSLLYALNHALDLPSLRTINNSTNFVKITPTFGHNNVIKENIRKVILEQRGLSGKMQKRGGVVAMMDEVALEEHLDYFPKENKIGGLCQRHSGSTPVALQTYKSVYTIVDKLRAEEVHFGKEMAVVAVRFAHEKDIYPILLYPTCKTETVEDMQQVYAFIMQAWEELGVPIFGDIRNFATDGDNLRRQVGYKMFCGEKLPETHPLLICDPLKSTRLEPIYRQLTYCRGINSSSPAFCVQDGQVVNPHFLAQCLDLIEKHDEKSIHKLLNPDDPQDVPRAIDLIEAIIS</sequence>
<evidence type="ECO:0000313" key="2">
    <source>
        <dbReference type="EMBL" id="KAK7035195.1"/>
    </source>
</evidence>
<reference evidence="2 3" key="1">
    <citation type="journal article" date="2024" name="J Genomics">
        <title>Draft genome sequencing and assembly of Favolaschia claudopus CIRM-BRFM 2984 isolated from oak limbs.</title>
        <authorList>
            <person name="Navarro D."/>
            <person name="Drula E."/>
            <person name="Chaduli D."/>
            <person name="Cazenave R."/>
            <person name="Ahrendt S."/>
            <person name="Wang J."/>
            <person name="Lipzen A."/>
            <person name="Daum C."/>
            <person name="Barry K."/>
            <person name="Grigoriev I.V."/>
            <person name="Favel A."/>
            <person name="Rosso M.N."/>
            <person name="Martin F."/>
        </authorList>
    </citation>
    <scope>NUCLEOTIDE SEQUENCE [LARGE SCALE GENOMIC DNA]</scope>
    <source>
        <strain evidence="2 3">CIRM-BRFM 2984</strain>
    </source>
</reference>
<feature type="non-terminal residue" evidence="2">
    <location>
        <position position="805"/>
    </location>
</feature>
<dbReference type="AlphaFoldDB" id="A0AAW0C9D9"/>
<gene>
    <name evidence="2" type="ORF">R3P38DRAFT_2913081</name>
</gene>
<accession>A0AAW0C9D9</accession>
<feature type="compositionally biased region" description="Polar residues" evidence="1">
    <location>
        <begin position="131"/>
        <end position="143"/>
    </location>
</feature>
<evidence type="ECO:0000256" key="1">
    <source>
        <dbReference type="SAM" id="MobiDB-lite"/>
    </source>
</evidence>
<feature type="compositionally biased region" description="Polar residues" evidence="1">
    <location>
        <begin position="103"/>
        <end position="123"/>
    </location>
</feature>
<feature type="compositionally biased region" description="Polar residues" evidence="1">
    <location>
        <begin position="82"/>
        <end position="93"/>
    </location>
</feature>
<proteinExistence type="predicted"/>
<organism evidence="2 3">
    <name type="scientific">Favolaschia claudopus</name>
    <dbReference type="NCBI Taxonomy" id="2862362"/>
    <lineage>
        <taxon>Eukaryota</taxon>
        <taxon>Fungi</taxon>
        <taxon>Dikarya</taxon>
        <taxon>Basidiomycota</taxon>
        <taxon>Agaricomycotina</taxon>
        <taxon>Agaricomycetes</taxon>
        <taxon>Agaricomycetidae</taxon>
        <taxon>Agaricales</taxon>
        <taxon>Marasmiineae</taxon>
        <taxon>Mycenaceae</taxon>
        <taxon>Favolaschia</taxon>
    </lineage>
</organism>
<keyword evidence="3" id="KW-1185">Reference proteome</keyword>
<dbReference type="EMBL" id="JAWWNJ010000020">
    <property type="protein sequence ID" value="KAK7035195.1"/>
    <property type="molecule type" value="Genomic_DNA"/>
</dbReference>